<reference evidence="1" key="1">
    <citation type="submission" date="2022-07" db="EMBL/GenBank/DDBJ databases">
        <authorList>
            <person name="Macas J."/>
            <person name="Novak P."/>
            <person name="Neumann P."/>
        </authorList>
    </citation>
    <scope>NUCLEOTIDE SEQUENCE</scope>
</reference>
<gene>
    <name evidence="1" type="ORF">CEPIT_LOCUS30435</name>
</gene>
<organism evidence="1 2">
    <name type="scientific">Cuscuta epithymum</name>
    <dbReference type="NCBI Taxonomy" id="186058"/>
    <lineage>
        <taxon>Eukaryota</taxon>
        <taxon>Viridiplantae</taxon>
        <taxon>Streptophyta</taxon>
        <taxon>Embryophyta</taxon>
        <taxon>Tracheophyta</taxon>
        <taxon>Spermatophyta</taxon>
        <taxon>Magnoliopsida</taxon>
        <taxon>eudicotyledons</taxon>
        <taxon>Gunneridae</taxon>
        <taxon>Pentapetalae</taxon>
        <taxon>asterids</taxon>
        <taxon>lamiids</taxon>
        <taxon>Solanales</taxon>
        <taxon>Convolvulaceae</taxon>
        <taxon>Cuscuteae</taxon>
        <taxon>Cuscuta</taxon>
        <taxon>Cuscuta subgen. Cuscuta</taxon>
    </lineage>
</organism>
<keyword evidence="2" id="KW-1185">Reference proteome</keyword>
<protein>
    <submittedName>
        <fullName evidence="1">Uncharacterized protein</fullName>
    </submittedName>
</protein>
<proteinExistence type="predicted"/>
<comment type="caution">
    <text evidence="1">The sequence shown here is derived from an EMBL/GenBank/DDBJ whole genome shotgun (WGS) entry which is preliminary data.</text>
</comment>
<name>A0AAV0F3U4_9ASTE</name>
<dbReference type="Proteomes" id="UP001152523">
    <property type="component" value="Unassembled WGS sequence"/>
</dbReference>
<evidence type="ECO:0000313" key="2">
    <source>
        <dbReference type="Proteomes" id="UP001152523"/>
    </source>
</evidence>
<dbReference type="EMBL" id="CAMAPF010000958">
    <property type="protein sequence ID" value="CAH9130184.1"/>
    <property type="molecule type" value="Genomic_DNA"/>
</dbReference>
<sequence length="72" mass="8475">MVRTSLTKMAERAFKLQIRVCKHIRAQYSVCSYFKKVVSLMKAALINNQLEEFRVFPNSVEGIKLNLIYIFF</sequence>
<accession>A0AAV0F3U4</accession>
<dbReference type="AlphaFoldDB" id="A0AAV0F3U4"/>
<evidence type="ECO:0000313" key="1">
    <source>
        <dbReference type="EMBL" id="CAH9130184.1"/>
    </source>
</evidence>